<evidence type="ECO:0000256" key="4">
    <source>
        <dbReference type="ARBA" id="ARBA00022679"/>
    </source>
</evidence>
<keyword evidence="9" id="KW-0805">Transcription regulation</keyword>
<dbReference type="GO" id="GO:0005634">
    <property type="term" value="C:nucleus"/>
    <property type="evidence" value="ECO:0007669"/>
    <property type="project" value="UniProtKB-SubCell"/>
</dbReference>
<keyword evidence="13" id="KW-0012">Acyltransferase</keyword>
<feature type="domain" description="THAP-type" evidence="16">
    <location>
        <begin position="1"/>
        <end position="86"/>
    </location>
</feature>
<keyword evidence="7" id="KW-0862">Zinc</keyword>
<dbReference type="SUPFAM" id="SSF55729">
    <property type="entry name" value="Acyl-CoA N-acyltransferases (Nat)"/>
    <property type="match status" value="1"/>
</dbReference>
<keyword evidence="11" id="KW-0804">Transcription</keyword>
<evidence type="ECO:0000256" key="3">
    <source>
        <dbReference type="ARBA" id="ARBA00013184"/>
    </source>
</evidence>
<comment type="similarity">
    <text evidence="2">Belongs to the MYST (SAS/MOZ) family.</text>
</comment>
<evidence type="ECO:0000256" key="14">
    <source>
        <dbReference type="PROSITE-ProRule" id="PRU00309"/>
    </source>
</evidence>
<evidence type="ECO:0000256" key="1">
    <source>
        <dbReference type="ARBA" id="ARBA00004123"/>
    </source>
</evidence>
<proteinExistence type="inferred from homology"/>
<evidence type="ECO:0000256" key="2">
    <source>
        <dbReference type="ARBA" id="ARBA00010107"/>
    </source>
</evidence>
<evidence type="ECO:0000256" key="7">
    <source>
        <dbReference type="ARBA" id="ARBA00022833"/>
    </source>
</evidence>
<dbReference type="PANTHER" id="PTHR10615">
    <property type="entry name" value="HISTONE ACETYLTRANSFERASE"/>
    <property type="match status" value="1"/>
</dbReference>
<evidence type="ECO:0000256" key="10">
    <source>
        <dbReference type="ARBA" id="ARBA00023125"/>
    </source>
</evidence>
<evidence type="ECO:0000256" key="9">
    <source>
        <dbReference type="ARBA" id="ARBA00023015"/>
    </source>
</evidence>
<evidence type="ECO:0000259" key="17">
    <source>
        <dbReference type="PROSITE" id="PS51726"/>
    </source>
</evidence>
<dbReference type="GO" id="GO:0006355">
    <property type="term" value="P:regulation of DNA-templated transcription"/>
    <property type="evidence" value="ECO:0007669"/>
    <property type="project" value="InterPro"/>
</dbReference>
<dbReference type="Pfam" id="PF05485">
    <property type="entry name" value="THAP"/>
    <property type="match status" value="1"/>
</dbReference>
<evidence type="ECO:0000256" key="12">
    <source>
        <dbReference type="ARBA" id="ARBA00023242"/>
    </source>
</evidence>
<keyword evidence="8" id="KW-0007">Acetylation</keyword>
<feature type="compositionally biased region" description="Polar residues" evidence="15">
    <location>
        <begin position="175"/>
        <end position="192"/>
    </location>
</feature>
<keyword evidence="10 14" id="KW-0238">DNA-binding</keyword>
<keyword evidence="12" id="KW-0539">Nucleus</keyword>
<evidence type="ECO:0000313" key="18">
    <source>
        <dbReference type="EMBL" id="ODM93018.1"/>
    </source>
</evidence>
<keyword evidence="4 18" id="KW-0808">Transferase</keyword>
<keyword evidence="6 14" id="KW-0863">Zinc-finger</keyword>
<evidence type="ECO:0000256" key="5">
    <source>
        <dbReference type="ARBA" id="ARBA00022723"/>
    </source>
</evidence>
<keyword evidence="19" id="KW-1185">Reference proteome</keyword>
<dbReference type="Gene3D" id="1.10.10.10">
    <property type="entry name" value="Winged helix-like DNA-binding domain superfamily/Winged helix DNA-binding domain"/>
    <property type="match status" value="1"/>
</dbReference>
<dbReference type="EMBL" id="LJIJ01001097">
    <property type="protein sequence ID" value="ODM93018.1"/>
    <property type="molecule type" value="Genomic_DNA"/>
</dbReference>
<dbReference type="SMART" id="SM00980">
    <property type="entry name" value="THAP"/>
    <property type="match status" value="1"/>
</dbReference>
<evidence type="ECO:0000313" key="19">
    <source>
        <dbReference type="Proteomes" id="UP000094527"/>
    </source>
</evidence>
<dbReference type="Pfam" id="PF17772">
    <property type="entry name" value="zf-MYST"/>
    <property type="match status" value="1"/>
</dbReference>
<dbReference type="GO" id="GO:0003677">
    <property type="term" value="F:DNA binding"/>
    <property type="evidence" value="ECO:0007669"/>
    <property type="project" value="UniProtKB-UniRule"/>
</dbReference>
<dbReference type="SUPFAM" id="SSF57716">
    <property type="entry name" value="Glucocorticoid receptor-like (DNA-binding domain)"/>
    <property type="match status" value="1"/>
</dbReference>
<dbReference type="InterPro" id="IPR036388">
    <property type="entry name" value="WH-like_DNA-bd_sf"/>
</dbReference>
<dbReference type="InterPro" id="IPR016181">
    <property type="entry name" value="Acyl_CoA_acyltransferase"/>
</dbReference>
<comment type="caution">
    <text evidence="18">The sequence shown here is derived from an EMBL/GenBank/DDBJ whole genome shotgun (WGS) entry which is preliminary data.</text>
</comment>
<dbReference type="AlphaFoldDB" id="A0A1D2MJ21"/>
<dbReference type="InterPro" id="IPR002717">
    <property type="entry name" value="HAT_MYST-type"/>
</dbReference>
<evidence type="ECO:0000256" key="15">
    <source>
        <dbReference type="SAM" id="MobiDB-lite"/>
    </source>
</evidence>
<dbReference type="EC" id="2.3.1.48" evidence="3"/>
<feature type="domain" description="MYST-type HAT" evidence="17">
    <location>
        <begin position="198"/>
        <end position="457"/>
    </location>
</feature>
<name>A0A1D2MJ21_ORCCI</name>
<evidence type="ECO:0000256" key="13">
    <source>
        <dbReference type="ARBA" id="ARBA00023315"/>
    </source>
</evidence>
<dbReference type="OrthoDB" id="6783781at2759"/>
<feature type="region of interest" description="Disordered" evidence="15">
    <location>
        <begin position="175"/>
        <end position="196"/>
    </location>
</feature>
<dbReference type="STRING" id="48709.A0A1D2MJ21"/>
<reference evidence="18 19" key="1">
    <citation type="journal article" date="2016" name="Genome Biol. Evol.">
        <title>Gene Family Evolution Reflects Adaptation to Soil Environmental Stressors in the Genome of the Collembolan Orchesella cincta.</title>
        <authorList>
            <person name="Faddeeva-Vakhrusheva A."/>
            <person name="Derks M.F."/>
            <person name="Anvar S.Y."/>
            <person name="Agamennone V."/>
            <person name="Suring W."/>
            <person name="Smit S."/>
            <person name="van Straalen N.M."/>
            <person name="Roelofs D."/>
        </authorList>
    </citation>
    <scope>NUCLEOTIDE SEQUENCE [LARGE SCALE GENOMIC DNA]</scope>
    <source>
        <tissue evidence="18">Mixed pool</tissue>
    </source>
</reference>
<dbReference type="FunFam" id="3.30.60.60:FF:000001">
    <property type="entry name" value="Histone acetyltransferase"/>
    <property type="match status" value="1"/>
</dbReference>
<dbReference type="InterPro" id="IPR038441">
    <property type="entry name" value="THAP_Znf_sf"/>
</dbReference>
<protein>
    <recommendedName>
        <fullName evidence="3">histone acetyltransferase</fullName>
        <ecNumber evidence="3">2.3.1.48</ecNumber>
    </recommendedName>
</protein>
<dbReference type="PROSITE" id="PS51726">
    <property type="entry name" value="MYST_HAT"/>
    <property type="match status" value="1"/>
</dbReference>
<dbReference type="InterPro" id="IPR040706">
    <property type="entry name" value="Zf-MYST"/>
</dbReference>
<sequence length="474" mass="54064">MDGTVCCYRDCSRSYYADKDVSFFPFPDDGERRTQWMENCGIENLRELGERQLRRKKICSDHFETGDFSRPGSRAALKDTAIPIPTMDIYLKRRRDAFAAASEQKKIKIPLSLEGVDFQNGRDNPSEGFGGWEKVILCSLLGISSSTCDEPAQTLPGTSAETQLGQLSLVESNVETVPSTPGGNGSQIQSQGDPPVDQRVKNVELIELGRYRIKPWYFSPYPREFTGLPCLYLCEFCLDCESTRERLAAHRRSRSKCKKTFLQVGDLQKGGCFHFSKLMEQRRKKYATNLCRLGKLFLEHKALNCNTNLFLFYVMTIFDLRGFHIVGYFSKMKMDADDYNLPLEQVGRKSWGHRKSRCRILATFLQSYWSHTILGILIGKEPEIGGNTAELTISDIANMTSIKREDIVSSLGSCGVCSYYKDSLVIVITEAKRKEYEEEEKSRPMKIDPKCLKKWRPTNWAAQLQRLVIKKEPA</sequence>
<dbReference type="InterPro" id="IPR050603">
    <property type="entry name" value="MYST_HAT"/>
</dbReference>
<evidence type="ECO:0000256" key="11">
    <source>
        <dbReference type="ARBA" id="ARBA00023163"/>
    </source>
</evidence>
<dbReference type="PROSITE" id="PS50950">
    <property type="entry name" value="ZF_THAP"/>
    <property type="match status" value="1"/>
</dbReference>
<keyword evidence="5" id="KW-0479">Metal-binding</keyword>
<dbReference type="InterPro" id="IPR006612">
    <property type="entry name" value="THAP_Znf"/>
</dbReference>
<accession>A0A1D2MJ21</accession>
<dbReference type="GO" id="GO:0000724">
    <property type="term" value="P:double-strand break repair via homologous recombination"/>
    <property type="evidence" value="ECO:0007669"/>
    <property type="project" value="TreeGrafter"/>
</dbReference>
<gene>
    <name evidence="18" type="ORF">Ocin01_13665</name>
</gene>
<dbReference type="GO" id="GO:0008270">
    <property type="term" value="F:zinc ion binding"/>
    <property type="evidence" value="ECO:0007669"/>
    <property type="project" value="UniProtKB-KW"/>
</dbReference>
<evidence type="ECO:0000256" key="8">
    <source>
        <dbReference type="ARBA" id="ARBA00022990"/>
    </source>
</evidence>
<dbReference type="Gene3D" id="6.20.210.20">
    <property type="entry name" value="THAP domain"/>
    <property type="match status" value="1"/>
</dbReference>
<dbReference type="GO" id="GO:0046972">
    <property type="term" value="F:histone H4K16 acetyltransferase activity"/>
    <property type="evidence" value="ECO:0007669"/>
    <property type="project" value="TreeGrafter"/>
</dbReference>
<dbReference type="SMART" id="SM00692">
    <property type="entry name" value="DM3"/>
    <property type="match status" value="1"/>
</dbReference>
<dbReference type="Pfam" id="PF01853">
    <property type="entry name" value="MOZ_SAS"/>
    <property type="match status" value="1"/>
</dbReference>
<evidence type="ECO:0000256" key="6">
    <source>
        <dbReference type="ARBA" id="ARBA00022771"/>
    </source>
</evidence>
<evidence type="ECO:0000259" key="16">
    <source>
        <dbReference type="PROSITE" id="PS50950"/>
    </source>
</evidence>
<dbReference type="Gene3D" id="3.40.630.30">
    <property type="match status" value="1"/>
</dbReference>
<dbReference type="GO" id="GO:0035267">
    <property type="term" value="C:NuA4 histone acetyltransferase complex"/>
    <property type="evidence" value="ECO:0007669"/>
    <property type="project" value="TreeGrafter"/>
</dbReference>
<dbReference type="PANTHER" id="PTHR10615:SF219">
    <property type="entry name" value="HISTONE ACETYLTRANSFERASE KAT5"/>
    <property type="match status" value="1"/>
</dbReference>
<dbReference type="Gene3D" id="3.30.60.60">
    <property type="entry name" value="N-acetyl transferase-like"/>
    <property type="match status" value="1"/>
</dbReference>
<dbReference type="Proteomes" id="UP000094527">
    <property type="component" value="Unassembled WGS sequence"/>
</dbReference>
<comment type="subcellular location">
    <subcellularLocation>
        <location evidence="1">Nucleus</location>
    </subcellularLocation>
</comment>
<organism evidence="18 19">
    <name type="scientific">Orchesella cincta</name>
    <name type="common">Springtail</name>
    <name type="synonym">Podura cincta</name>
    <dbReference type="NCBI Taxonomy" id="48709"/>
    <lineage>
        <taxon>Eukaryota</taxon>
        <taxon>Metazoa</taxon>
        <taxon>Ecdysozoa</taxon>
        <taxon>Arthropoda</taxon>
        <taxon>Hexapoda</taxon>
        <taxon>Collembola</taxon>
        <taxon>Entomobryomorpha</taxon>
        <taxon>Entomobryoidea</taxon>
        <taxon>Orchesellidae</taxon>
        <taxon>Orchesellinae</taxon>
        <taxon>Orchesella</taxon>
    </lineage>
</organism>